<name>A0ABQ7H189_DUNSA</name>
<comment type="caution">
    <text evidence="3">The sequence shown here is derived from an EMBL/GenBank/DDBJ whole genome shotgun (WGS) entry which is preliminary data.</text>
</comment>
<dbReference type="PANTHER" id="PTHR45922:SF1">
    <property type="entry name" value="CLEAVAGE AND POLYADENYLATION SPECIFICITY FACTOR SUBUNIT 2"/>
    <property type="match status" value="1"/>
</dbReference>
<gene>
    <name evidence="3" type="ORF">DUNSADRAFT_16140</name>
</gene>
<feature type="non-terminal residue" evidence="3">
    <location>
        <position position="1"/>
    </location>
</feature>
<proteinExistence type="inferred from homology"/>
<dbReference type="InterPro" id="IPR036866">
    <property type="entry name" value="RibonucZ/Hydroxyglut_hydro"/>
</dbReference>
<dbReference type="SUPFAM" id="SSF56281">
    <property type="entry name" value="Metallo-hydrolase/oxidoreductase"/>
    <property type="match status" value="1"/>
</dbReference>
<dbReference type="Pfam" id="PF16661">
    <property type="entry name" value="Lactamase_B_6"/>
    <property type="match status" value="1"/>
</dbReference>
<evidence type="ECO:0000313" key="3">
    <source>
        <dbReference type="EMBL" id="KAF5840625.1"/>
    </source>
</evidence>
<keyword evidence="1" id="KW-0694">RNA-binding</keyword>
<dbReference type="InterPro" id="IPR001279">
    <property type="entry name" value="Metallo-B-lactamas"/>
</dbReference>
<dbReference type="InterPro" id="IPR027075">
    <property type="entry name" value="CPSF2"/>
</dbReference>
<keyword evidence="1" id="KW-0507">mRNA processing</keyword>
<feature type="domain" description="Metallo-beta-lactamase" evidence="2">
    <location>
        <begin position="9"/>
        <end position="73"/>
    </location>
</feature>
<reference evidence="3" key="1">
    <citation type="submission" date="2017-08" db="EMBL/GenBank/DDBJ databases">
        <authorList>
            <person name="Polle J.E."/>
            <person name="Barry K."/>
            <person name="Cushman J."/>
            <person name="Schmutz J."/>
            <person name="Tran D."/>
            <person name="Hathwaick L.T."/>
            <person name="Yim W.C."/>
            <person name="Jenkins J."/>
            <person name="Mckie-Krisberg Z.M."/>
            <person name="Prochnik S."/>
            <person name="Lindquist E."/>
            <person name="Dockter R.B."/>
            <person name="Adam C."/>
            <person name="Molina H."/>
            <person name="Bunkerborg J."/>
            <person name="Jin E."/>
            <person name="Buchheim M."/>
            <person name="Magnuson J."/>
        </authorList>
    </citation>
    <scope>NUCLEOTIDE SEQUENCE</scope>
    <source>
        <strain evidence="3">CCAP 19/18</strain>
    </source>
</reference>
<keyword evidence="1" id="KW-0539">Nucleus</keyword>
<comment type="subcellular location">
    <subcellularLocation>
        <location evidence="1">Nucleus</location>
    </subcellularLocation>
</comment>
<comment type="similarity">
    <text evidence="1">Belongs to the metallo-beta-lactamase superfamily. RNA-metabolizing metallo-beta-lactamase-like family. CPSF2/YSH1 subfamily.</text>
</comment>
<evidence type="ECO:0000256" key="1">
    <source>
        <dbReference type="RuleBase" id="RU365006"/>
    </source>
</evidence>
<keyword evidence="4" id="KW-1185">Reference proteome</keyword>
<protein>
    <recommendedName>
        <fullName evidence="1">Cleavage and polyadenylation specificity factor subunit 2</fullName>
    </recommendedName>
    <alternativeName>
        <fullName evidence="1">Cleavage and polyadenylation specificity factor 100 kDa subunit</fullName>
    </alternativeName>
</protein>
<dbReference type="Gene3D" id="3.40.50.10890">
    <property type="match status" value="1"/>
</dbReference>
<dbReference type="Proteomes" id="UP000815325">
    <property type="component" value="Unassembled WGS sequence"/>
</dbReference>
<accession>A0ABQ7H189</accession>
<evidence type="ECO:0000313" key="4">
    <source>
        <dbReference type="Proteomes" id="UP000815325"/>
    </source>
</evidence>
<evidence type="ECO:0000259" key="2">
    <source>
        <dbReference type="Pfam" id="PF16661"/>
    </source>
</evidence>
<sequence length="208" mass="22242">GKEGVAGASAVTITPYNAGHLLGGCVWRIVAGFADGRGGGQAGSGSEEEVVYAVDWCHKKERHLASCALVDLFSSRPALMITDAMDALTPSVDSTSRDIELLDVIMATLRGSDGSVLIPCDASGRVLEVALLLDAFWAREKLDRVYPLIMLSDVSKAVADAAQSQLEFMSDSVGKAFEMRRDNPFNFRCIRLLSSVDQLAHLQAGPKV</sequence>
<organism evidence="3 4">
    <name type="scientific">Dunaliella salina</name>
    <name type="common">Green alga</name>
    <name type="synonym">Protococcus salinus</name>
    <dbReference type="NCBI Taxonomy" id="3046"/>
    <lineage>
        <taxon>Eukaryota</taxon>
        <taxon>Viridiplantae</taxon>
        <taxon>Chlorophyta</taxon>
        <taxon>core chlorophytes</taxon>
        <taxon>Chlorophyceae</taxon>
        <taxon>CS clade</taxon>
        <taxon>Chlamydomonadales</taxon>
        <taxon>Dunaliellaceae</taxon>
        <taxon>Dunaliella</taxon>
    </lineage>
</organism>
<dbReference type="PANTHER" id="PTHR45922">
    <property type="entry name" value="CLEAVAGE AND POLYADENYLATION SPECIFICITY FACTOR SUBUNIT 2"/>
    <property type="match status" value="1"/>
</dbReference>
<dbReference type="EMBL" id="MU069508">
    <property type="protein sequence ID" value="KAF5840625.1"/>
    <property type="molecule type" value="Genomic_DNA"/>
</dbReference>